<evidence type="ECO:0000313" key="1">
    <source>
        <dbReference type="EMBL" id="MFC5511723.1"/>
    </source>
</evidence>
<accession>A0ABW0PHB5</accession>
<evidence type="ECO:0000313" key="2">
    <source>
        <dbReference type="Proteomes" id="UP001596031"/>
    </source>
</evidence>
<gene>
    <name evidence="1" type="ORF">ACFPOU_11375</name>
</gene>
<dbReference type="EMBL" id="JBHSMS010000036">
    <property type="protein sequence ID" value="MFC5511723.1"/>
    <property type="molecule type" value="Genomic_DNA"/>
</dbReference>
<reference evidence="2" key="1">
    <citation type="journal article" date="2019" name="Int. J. Syst. Evol. Microbiol.">
        <title>The Global Catalogue of Microorganisms (GCM) 10K type strain sequencing project: providing services to taxonomists for standard genome sequencing and annotation.</title>
        <authorList>
            <consortium name="The Broad Institute Genomics Platform"/>
            <consortium name="The Broad Institute Genome Sequencing Center for Infectious Disease"/>
            <person name="Wu L."/>
            <person name="Ma J."/>
        </authorList>
    </citation>
    <scope>NUCLEOTIDE SEQUENCE [LARGE SCALE GENOMIC DNA]</scope>
    <source>
        <strain evidence="2">CCUG 38813</strain>
    </source>
</reference>
<protein>
    <recommendedName>
        <fullName evidence="3">EfeO-type cupredoxin-like domain-containing protein</fullName>
    </recommendedName>
</protein>
<keyword evidence="2" id="KW-1185">Reference proteome</keyword>
<dbReference type="RefSeq" id="WP_379720908.1">
    <property type="nucleotide sequence ID" value="NZ_JBHSMS010000036.1"/>
</dbReference>
<dbReference type="Proteomes" id="UP001596031">
    <property type="component" value="Unassembled WGS sequence"/>
</dbReference>
<comment type="caution">
    <text evidence="1">The sequence shown here is derived from an EMBL/GenBank/DDBJ whole genome shotgun (WGS) entry which is preliminary data.</text>
</comment>
<name>A0ABW0PHB5_9BURK</name>
<evidence type="ECO:0008006" key="3">
    <source>
        <dbReference type="Google" id="ProtNLM"/>
    </source>
</evidence>
<organism evidence="1 2">
    <name type="scientific">Massilia jejuensis</name>
    <dbReference type="NCBI Taxonomy" id="648894"/>
    <lineage>
        <taxon>Bacteria</taxon>
        <taxon>Pseudomonadati</taxon>
        <taxon>Pseudomonadota</taxon>
        <taxon>Betaproteobacteria</taxon>
        <taxon>Burkholderiales</taxon>
        <taxon>Oxalobacteraceae</taxon>
        <taxon>Telluria group</taxon>
        <taxon>Massilia</taxon>
    </lineage>
</organism>
<proteinExistence type="predicted"/>
<sequence>MFPPHPVLRRHWLPCALVGALLLALLYGALAPLRTPSQERGFTFPAPPASMAERRAPPLPREVRLTLGVQDVLLLRNLDRKPHVFGPLQLLPGQEFRLPFESAGSFAYACPDVAGGTLLVRVVGLPDPGWDRLRWRLQALASGLRALPLVAPPA</sequence>